<dbReference type="InterPro" id="IPR018228">
    <property type="entry name" value="DNase_TatD-rel_CS"/>
</dbReference>
<dbReference type="GO" id="GO:0005829">
    <property type="term" value="C:cytosol"/>
    <property type="evidence" value="ECO:0007669"/>
    <property type="project" value="TreeGrafter"/>
</dbReference>
<dbReference type="Gene3D" id="3.20.20.140">
    <property type="entry name" value="Metal-dependent hydrolases"/>
    <property type="match status" value="1"/>
</dbReference>
<dbReference type="PROSITE" id="PS01090">
    <property type="entry name" value="TATD_2"/>
    <property type="match status" value="1"/>
</dbReference>
<dbReference type="GO" id="GO:0016788">
    <property type="term" value="F:hydrolase activity, acting on ester bonds"/>
    <property type="evidence" value="ECO:0007669"/>
    <property type="project" value="InterPro"/>
</dbReference>
<name>A0A6J6VRS5_9ZZZZ</name>
<dbReference type="FunFam" id="3.20.20.140:FF:000005">
    <property type="entry name" value="TatD family hydrolase"/>
    <property type="match status" value="1"/>
</dbReference>
<organism evidence="3">
    <name type="scientific">freshwater metagenome</name>
    <dbReference type="NCBI Taxonomy" id="449393"/>
    <lineage>
        <taxon>unclassified sequences</taxon>
        <taxon>metagenomes</taxon>
        <taxon>ecological metagenomes</taxon>
    </lineage>
</organism>
<gene>
    <name evidence="3" type="ORF">UFOPK2754_03238</name>
</gene>
<dbReference type="PROSITE" id="PS01091">
    <property type="entry name" value="TATD_3"/>
    <property type="match status" value="1"/>
</dbReference>
<dbReference type="EMBL" id="CAEZYR010000205">
    <property type="protein sequence ID" value="CAB4773705.1"/>
    <property type="molecule type" value="Genomic_DNA"/>
</dbReference>
<dbReference type="InterPro" id="IPR001130">
    <property type="entry name" value="TatD-like"/>
</dbReference>
<dbReference type="PANTHER" id="PTHR46124:SF2">
    <property type="entry name" value="D-AMINOACYL-TRNA DEACYLASE"/>
    <property type="match status" value="1"/>
</dbReference>
<dbReference type="CDD" id="cd01310">
    <property type="entry name" value="TatD_DNAse"/>
    <property type="match status" value="1"/>
</dbReference>
<dbReference type="PANTHER" id="PTHR46124">
    <property type="entry name" value="D-AMINOACYL-TRNA DEACYLASE"/>
    <property type="match status" value="1"/>
</dbReference>
<protein>
    <submittedName>
        <fullName evidence="3">Unannotated protein</fullName>
    </submittedName>
</protein>
<dbReference type="InterPro" id="IPR015991">
    <property type="entry name" value="TatD/YcfH-like"/>
</dbReference>
<keyword evidence="1" id="KW-0479">Metal-binding</keyword>
<dbReference type="GO" id="GO:0046872">
    <property type="term" value="F:metal ion binding"/>
    <property type="evidence" value="ECO:0007669"/>
    <property type="project" value="UniProtKB-KW"/>
</dbReference>
<dbReference type="SUPFAM" id="SSF51556">
    <property type="entry name" value="Metallo-dependent hydrolases"/>
    <property type="match status" value="1"/>
</dbReference>
<proteinExistence type="predicted"/>
<dbReference type="GO" id="GO:0004536">
    <property type="term" value="F:DNA nuclease activity"/>
    <property type="evidence" value="ECO:0007669"/>
    <property type="project" value="InterPro"/>
</dbReference>
<dbReference type="NCBIfam" id="TIGR00010">
    <property type="entry name" value="YchF/TatD family DNA exonuclease"/>
    <property type="match status" value="1"/>
</dbReference>
<dbReference type="AlphaFoldDB" id="A0A6J6VRS5"/>
<evidence type="ECO:0000256" key="2">
    <source>
        <dbReference type="ARBA" id="ARBA00022801"/>
    </source>
</evidence>
<dbReference type="PIRSF" id="PIRSF005902">
    <property type="entry name" value="DNase_TatD"/>
    <property type="match status" value="1"/>
</dbReference>
<evidence type="ECO:0000256" key="1">
    <source>
        <dbReference type="ARBA" id="ARBA00022723"/>
    </source>
</evidence>
<sequence length="262" mass="27486">MAGAADPVGGASPLRWIDNHCHLDPATAASQLRDAADAGVVACITVGTTLTHSIEAVDLASRFANVYATAGVHPHGASDGIEGIEELLAHPKVVAVGEAGLDFHYDYSPRSVQQDVFARQVALAHRHDLPLVIHTREAWEETFAVLDVEGVPARTVFHCFTGGPAEAEACVARGAFLSISGIVTFSSAYDVRAAVAATPLDRLLVETDSPYLAPVPHRGRANQPAHVGLVGAAVALQKGVEVTLVSLRTMTSTMHFYGISVA</sequence>
<dbReference type="Pfam" id="PF01026">
    <property type="entry name" value="TatD_DNase"/>
    <property type="match status" value="1"/>
</dbReference>
<evidence type="ECO:0000313" key="3">
    <source>
        <dbReference type="EMBL" id="CAB4773705.1"/>
    </source>
</evidence>
<accession>A0A6J6VRS5</accession>
<dbReference type="InterPro" id="IPR032466">
    <property type="entry name" value="Metal_Hydrolase"/>
</dbReference>
<keyword evidence="2" id="KW-0378">Hydrolase</keyword>
<reference evidence="3" key="1">
    <citation type="submission" date="2020-05" db="EMBL/GenBank/DDBJ databases">
        <authorList>
            <person name="Chiriac C."/>
            <person name="Salcher M."/>
            <person name="Ghai R."/>
            <person name="Kavagutti S V."/>
        </authorList>
    </citation>
    <scope>NUCLEOTIDE SEQUENCE</scope>
</reference>